<evidence type="ECO:0000313" key="2">
    <source>
        <dbReference type="Proteomes" id="UP001209540"/>
    </source>
</evidence>
<dbReference type="Proteomes" id="UP001209540">
    <property type="component" value="Unassembled WGS sequence"/>
</dbReference>
<keyword evidence="2" id="KW-1185">Reference proteome</keyword>
<dbReference type="AlphaFoldDB" id="A0AAD5K6K6"/>
<organism evidence="1 2">
    <name type="scientific">Phascolomyces articulosus</name>
    <dbReference type="NCBI Taxonomy" id="60185"/>
    <lineage>
        <taxon>Eukaryota</taxon>
        <taxon>Fungi</taxon>
        <taxon>Fungi incertae sedis</taxon>
        <taxon>Mucoromycota</taxon>
        <taxon>Mucoromycotina</taxon>
        <taxon>Mucoromycetes</taxon>
        <taxon>Mucorales</taxon>
        <taxon>Lichtheimiaceae</taxon>
        <taxon>Phascolomyces</taxon>
    </lineage>
</organism>
<proteinExistence type="predicted"/>
<gene>
    <name evidence="1" type="ORF">BDA99DRAFT_534216</name>
</gene>
<evidence type="ECO:0000313" key="1">
    <source>
        <dbReference type="EMBL" id="KAI9271744.1"/>
    </source>
</evidence>
<accession>A0AAD5K6K6</accession>
<reference evidence="1" key="1">
    <citation type="journal article" date="2022" name="IScience">
        <title>Evolution of zygomycete secretomes and the origins of terrestrial fungal ecologies.</title>
        <authorList>
            <person name="Chang Y."/>
            <person name="Wang Y."/>
            <person name="Mondo S."/>
            <person name="Ahrendt S."/>
            <person name="Andreopoulos W."/>
            <person name="Barry K."/>
            <person name="Beard J."/>
            <person name="Benny G.L."/>
            <person name="Blankenship S."/>
            <person name="Bonito G."/>
            <person name="Cuomo C."/>
            <person name="Desiro A."/>
            <person name="Gervers K.A."/>
            <person name="Hundley H."/>
            <person name="Kuo A."/>
            <person name="LaButti K."/>
            <person name="Lang B.F."/>
            <person name="Lipzen A."/>
            <person name="O'Donnell K."/>
            <person name="Pangilinan J."/>
            <person name="Reynolds N."/>
            <person name="Sandor L."/>
            <person name="Smith M.E."/>
            <person name="Tsang A."/>
            <person name="Grigoriev I.V."/>
            <person name="Stajich J.E."/>
            <person name="Spatafora J.W."/>
        </authorList>
    </citation>
    <scope>NUCLEOTIDE SEQUENCE</scope>
    <source>
        <strain evidence="1">RSA 2281</strain>
    </source>
</reference>
<reference evidence="1" key="2">
    <citation type="submission" date="2023-02" db="EMBL/GenBank/DDBJ databases">
        <authorList>
            <consortium name="DOE Joint Genome Institute"/>
            <person name="Mondo S.J."/>
            <person name="Chang Y."/>
            <person name="Wang Y."/>
            <person name="Ahrendt S."/>
            <person name="Andreopoulos W."/>
            <person name="Barry K."/>
            <person name="Beard J."/>
            <person name="Benny G.L."/>
            <person name="Blankenship S."/>
            <person name="Bonito G."/>
            <person name="Cuomo C."/>
            <person name="Desiro A."/>
            <person name="Gervers K.A."/>
            <person name="Hundley H."/>
            <person name="Kuo A."/>
            <person name="LaButti K."/>
            <person name="Lang B.F."/>
            <person name="Lipzen A."/>
            <person name="O'Donnell K."/>
            <person name="Pangilinan J."/>
            <person name="Reynolds N."/>
            <person name="Sandor L."/>
            <person name="Smith M.W."/>
            <person name="Tsang A."/>
            <person name="Grigoriev I.V."/>
            <person name="Stajich J.E."/>
            <person name="Spatafora J.W."/>
        </authorList>
    </citation>
    <scope>NUCLEOTIDE SEQUENCE</scope>
    <source>
        <strain evidence="1">RSA 2281</strain>
    </source>
</reference>
<sequence>MREKDYDDDTWQQIFGNQWQDLIDYTESEAVEEDDYGDTLLLLLVVIMVLSLGPRGRLDCLSREGEIALCGDSRYELLRCVMTPTLPIYSCVMKFCWQLTVKVDESKRPVDGSNDMVVVIFEGSEILSSMLIFVQKLTNRLQIFISIVNLFHSLDDSVRG</sequence>
<comment type="caution">
    <text evidence="1">The sequence shown here is derived from an EMBL/GenBank/DDBJ whole genome shotgun (WGS) entry which is preliminary data.</text>
</comment>
<dbReference type="EMBL" id="JAIXMP010000006">
    <property type="protein sequence ID" value="KAI9271744.1"/>
    <property type="molecule type" value="Genomic_DNA"/>
</dbReference>
<name>A0AAD5K6K6_9FUNG</name>
<protein>
    <submittedName>
        <fullName evidence="1">Uncharacterized protein</fullName>
    </submittedName>
</protein>